<accession>A0A6D2J3T4</accession>
<keyword evidence="10" id="KW-1185">Reference proteome</keyword>
<keyword evidence="3" id="KW-0548">Nucleotidyltransferase</keyword>
<dbReference type="GO" id="GO:0003964">
    <property type="term" value="F:RNA-directed DNA polymerase activity"/>
    <property type="evidence" value="ECO:0007669"/>
    <property type="project" value="UniProtKB-KW"/>
</dbReference>
<evidence type="ECO:0000256" key="2">
    <source>
        <dbReference type="ARBA" id="ARBA00022679"/>
    </source>
</evidence>
<dbReference type="GO" id="GO:0006508">
    <property type="term" value="P:proteolysis"/>
    <property type="evidence" value="ECO:0007669"/>
    <property type="project" value="UniProtKB-KW"/>
</dbReference>
<evidence type="ECO:0000313" key="10">
    <source>
        <dbReference type="Proteomes" id="UP000467841"/>
    </source>
</evidence>
<evidence type="ECO:0000256" key="6">
    <source>
        <dbReference type="ARBA" id="ARBA00022801"/>
    </source>
</evidence>
<dbReference type="Gene3D" id="3.30.70.270">
    <property type="match status" value="1"/>
</dbReference>
<keyword evidence="7" id="KW-0695">RNA-directed DNA polymerase</keyword>
<organism evidence="9 10">
    <name type="scientific">Microthlaspi erraticum</name>
    <dbReference type="NCBI Taxonomy" id="1685480"/>
    <lineage>
        <taxon>Eukaryota</taxon>
        <taxon>Viridiplantae</taxon>
        <taxon>Streptophyta</taxon>
        <taxon>Embryophyta</taxon>
        <taxon>Tracheophyta</taxon>
        <taxon>Spermatophyta</taxon>
        <taxon>Magnoliopsida</taxon>
        <taxon>eudicotyledons</taxon>
        <taxon>Gunneridae</taxon>
        <taxon>Pentapetalae</taxon>
        <taxon>rosids</taxon>
        <taxon>malvids</taxon>
        <taxon>Brassicales</taxon>
        <taxon>Brassicaceae</taxon>
        <taxon>Coluteocarpeae</taxon>
        <taxon>Microthlaspi</taxon>
    </lineage>
</organism>
<dbReference type="SUPFAM" id="SSF50630">
    <property type="entry name" value="Acid proteases"/>
    <property type="match status" value="1"/>
</dbReference>
<dbReference type="CDD" id="cd01647">
    <property type="entry name" value="RT_LTR"/>
    <property type="match status" value="1"/>
</dbReference>
<evidence type="ECO:0000256" key="4">
    <source>
        <dbReference type="ARBA" id="ARBA00022722"/>
    </source>
</evidence>
<protein>
    <recommendedName>
        <fullName evidence="8">Reverse transcriptase domain-containing protein</fullName>
    </recommendedName>
</protein>
<keyword evidence="6" id="KW-0378">Hydrolase</keyword>
<comment type="caution">
    <text evidence="9">The sequence shown here is derived from an EMBL/GenBank/DDBJ whole genome shotgun (WGS) entry which is preliminary data.</text>
</comment>
<evidence type="ECO:0000256" key="5">
    <source>
        <dbReference type="ARBA" id="ARBA00022759"/>
    </source>
</evidence>
<feature type="domain" description="Reverse transcriptase" evidence="8">
    <location>
        <begin position="275"/>
        <end position="397"/>
    </location>
</feature>
<keyword evidence="4" id="KW-0540">Nuclease</keyword>
<dbReference type="Gene3D" id="3.10.10.10">
    <property type="entry name" value="HIV Type 1 Reverse Transcriptase, subunit A, domain 1"/>
    <property type="match status" value="1"/>
</dbReference>
<reference evidence="9" key="1">
    <citation type="submission" date="2020-01" db="EMBL/GenBank/DDBJ databases">
        <authorList>
            <person name="Mishra B."/>
        </authorList>
    </citation>
    <scope>NUCLEOTIDE SEQUENCE [LARGE SCALE GENOMIC DNA]</scope>
</reference>
<dbReference type="CDD" id="cd00303">
    <property type="entry name" value="retropepsin_like"/>
    <property type="match status" value="1"/>
</dbReference>
<dbReference type="Gene3D" id="2.40.70.10">
    <property type="entry name" value="Acid Proteases"/>
    <property type="match status" value="1"/>
</dbReference>
<proteinExistence type="predicted"/>
<evidence type="ECO:0000256" key="3">
    <source>
        <dbReference type="ARBA" id="ARBA00022695"/>
    </source>
</evidence>
<dbReference type="InterPro" id="IPR000477">
    <property type="entry name" value="RT_dom"/>
</dbReference>
<evidence type="ECO:0000313" key="9">
    <source>
        <dbReference type="EMBL" id="CAA7031807.1"/>
    </source>
</evidence>
<keyword evidence="1" id="KW-0645">Protease</keyword>
<dbReference type="Pfam" id="PF08284">
    <property type="entry name" value="RVP_2"/>
    <property type="match status" value="1"/>
</dbReference>
<keyword evidence="5" id="KW-0255">Endonuclease</keyword>
<dbReference type="GO" id="GO:0004519">
    <property type="term" value="F:endonuclease activity"/>
    <property type="evidence" value="ECO:0007669"/>
    <property type="project" value="UniProtKB-KW"/>
</dbReference>
<dbReference type="GO" id="GO:0008233">
    <property type="term" value="F:peptidase activity"/>
    <property type="evidence" value="ECO:0007669"/>
    <property type="project" value="UniProtKB-KW"/>
</dbReference>
<dbReference type="Proteomes" id="UP000467841">
    <property type="component" value="Unassembled WGS sequence"/>
</dbReference>
<dbReference type="PANTHER" id="PTHR24559">
    <property type="entry name" value="TRANSPOSON TY3-I GAG-POL POLYPROTEIN"/>
    <property type="match status" value="1"/>
</dbReference>
<gene>
    <name evidence="9" type="ORF">MERR_LOCUS19042</name>
</gene>
<dbReference type="OrthoDB" id="1112954at2759"/>
<evidence type="ECO:0000256" key="1">
    <source>
        <dbReference type="ARBA" id="ARBA00022670"/>
    </source>
</evidence>
<dbReference type="InterPro" id="IPR043502">
    <property type="entry name" value="DNA/RNA_pol_sf"/>
</dbReference>
<dbReference type="EMBL" id="CACVBM020001112">
    <property type="protein sequence ID" value="CAA7031807.1"/>
    <property type="molecule type" value="Genomic_DNA"/>
</dbReference>
<sequence>MTLQVFTVVNEEVVEIMEEDWMEGLDEDMELMTEPIQLSLFAFLGFDSPSATKLWGTIGNTKVIVMIDSGATHNFIDPSVLDKTSLAPAKNRSFDILLGTGITVNGSGFCKDVKLNLQKNDFIADFFVLELGNTEVILGVQWLRTLGKCEYDWEKHEMSFNYNGERITLFGDHELQSSRKSLKQMQKQKWAEYAELDVELSEMKGLEEIKEVPEKIQMILEEYSQVFSKPTDLPPVRGREHAINLISGTGPISVRPYRYPHAYKEEMEKLVGEMLKAGTIRPSKSLFSSLVLLVKKKDGSWRFCIDYRALNKVTVADKFPIPVIDQLLDELHGAKYFSKLDLRARYHQIRMQEKDVEKTAFRTTNGHYEFLVMPFGLTNAPATFQALMNELFKPFLG</sequence>
<dbReference type="PROSITE" id="PS50878">
    <property type="entry name" value="RT_POL"/>
    <property type="match status" value="1"/>
</dbReference>
<dbReference type="Pfam" id="PF00078">
    <property type="entry name" value="RVT_1"/>
    <property type="match status" value="1"/>
</dbReference>
<dbReference type="InterPro" id="IPR053134">
    <property type="entry name" value="RNA-dir_DNA_polymerase"/>
</dbReference>
<evidence type="ECO:0000259" key="8">
    <source>
        <dbReference type="PROSITE" id="PS50878"/>
    </source>
</evidence>
<dbReference type="InterPro" id="IPR021109">
    <property type="entry name" value="Peptidase_aspartic_dom_sf"/>
</dbReference>
<dbReference type="PANTHER" id="PTHR24559:SF450">
    <property type="entry name" value="RNA-DIRECTED DNA POLYMERASE HOMOLOG"/>
    <property type="match status" value="1"/>
</dbReference>
<name>A0A6D2J3T4_9BRAS</name>
<dbReference type="FunFam" id="3.10.10.10:FF:000007">
    <property type="entry name" value="Retrovirus-related Pol polyprotein from transposon 17.6-like Protein"/>
    <property type="match status" value="1"/>
</dbReference>
<dbReference type="InterPro" id="IPR043128">
    <property type="entry name" value="Rev_trsase/Diguanyl_cyclase"/>
</dbReference>
<dbReference type="SUPFAM" id="SSF56672">
    <property type="entry name" value="DNA/RNA polymerases"/>
    <property type="match status" value="1"/>
</dbReference>
<dbReference type="AlphaFoldDB" id="A0A6D2J3T4"/>
<keyword evidence="2" id="KW-0808">Transferase</keyword>
<evidence type="ECO:0000256" key="7">
    <source>
        <dbReference type="ARBA" id="ARBA00022918"/>
    </source>
</evidence>